<dbReference type="Proteomes" id="UP000298213">
    <property type="component" value="Unassembled WGS sequence"/>
</dbReference>
<accession>A0A4Y8ZLN3</accession>
<evidence type="ECO:0000256" key="1">
    <source>
        <dbReference type="SAM" id="MobiDB-lite"/>
    </source>
</evidence>
<reference evidence="3 4" key="1">
    <citation type="submission" date="2019-03" db="EMBL/GenBank/DDBJ databases">
        <title>Genome sequence of Sphingomonas sp. 17J27-24.</title>
        <authorList>
            <person name="Kim M."/>
            <person name="Maeng S."/>
            <person name="Sathiyaraj S."/>
        </authorList>
    </citation>
    <scope>NUCLEOTIDE SEQUENCE [LARGE SCALE GENOMIC DNA]</scope>
    <source>
        <strain evidence="3 4">17J27-24</strain>
    </source>
</reference>
<gene>
    <name evidence="3" type="ORF">E2493_20625</name>
</gene>
<feature type="region of interest" description="Disordered" evidence="1">
    <location>
        <begin position="173"/>
        <end position="202"/>
    </location>
</feature>
<feature type="compositionally biased region" description="Polar residues" evidence="1">
    <location>
        <begin position="23"/>
        <end position="41"/>
    </location>
</feature>
<comment type="caution">
    <text evidence="3">The sequence shown here is derived from an EMBL/GenBank/DDBJ whole genome shotgun (WGS) entry which is preliminary data.</text>
</comment>
<protein>
    <submittedName>
        <fullName evidence="3">Uncharacterized protein</fullName>
    </submittedName>
</protein>
<name>A0A4Y8ZLN3_9SPHN</name>
<keyword evidence="2" id="KW-0732">Signal</keyword>
<keyword evidence="4" id="KW-1185">Reference proteome</keyword>
<evidence type="ECO:0000313" key="4">
    <source>
        <dbReference type="Proteomes" id="UP000298213"/>
    </source>
</evidence>
<dbReference type="RefSeq" id="WP_135090626.1">
    <property type="nucleotide sequence ID" value="NZ_SPDV01000096.1"/>
</dbReference>
<dbReference type="AlphaFoldDB" id="A0A4Y8ZLN3"/>
<feature type="signal peptide" evidence="2">
    <location>
        <begin position="1"/>
        <end position="23"/>
    </location>
</feature>
<dbReference type="EMBL" id="SPDV01000096">
    <property type="protein sequence ID" value="TFI56347.1"/>
    <property type="molecule type" value="Genomic_DNA"/>
</dbReference>
<feature type="chain" id="PRO_5021425479" evidence="2">
    <location>
        <begin position="24"/>
        <end position="202"/>
    </location>
</feature>
<evidence type="ECO:0000256" key="2">
    <source>
        <dbReference type="SAM" id="SignalP"/>
    </source>
</evidence>
<sequence>MILLALLAAISSVLVQIAGNAQARDSNPTSAPAASQGAHSSSEYDEQRIGPWMLRTDRKARTFGVIWMNTGVIELAARSADGKAEISIRDNGGRLSAMLTTPGCIVGAQMKSYEGQSNDADTLAQFTAELPTLCVGYGYDAEISSWTHDLPAASRAMKLRAIALYGPDPTRCVEPPFRSDRPPPPHPICGFPAPAIGENHQN</sequence>
<evidence type="ECO:0000313" key="3">
    <source>
        <dbReference type="EMBL" id="TFI56347.1"/>
    </source>
</evidence>
<proteinExistence type="predicted"/>
<feature type="region of interest" description="Disordered" evidence="1">
    <location>
        <begin position="23"/>
        <end position="46"/>
    </location>
</feature>
<organism evidence="3 4">
    <name type="scientific">Sphingomonas parva</name>
    <dbReference type="NCBI Taxonomy" id="2555898"/>
    <lineage>
        <taxon>Bacteria</taxon>
        <taxon>Pseudomonadati</taxon>
        <taxon>Pseudomonadota</taxon>
        <taxon>Alphaproteobacteria</taxon>
        <taxon>Sphingomonadales</taxon>
        <taxon>Sphingomonadaceae</taxon>
        <taxon>Sphingomonas</taxon>
    </lineage>
</organism>